<organism evidence="2 3">
    <name type="scientific">Larinioides sclopetarius</name>
    <dbReference type="NCBI Taxonomy" id="280406"/>
    <lineage>
        <taxon>Eukaryota</taxon>
        <taxon>Metazoa</taxon>
        <taxon>Ecdysozoa</taxon>
        <taxon>Arthropoda</taxon>
        <taxon>Chelicerata</taxon>
        <taxon>Arachnida</taxon>
        <taxon>Araneae</taxon>
        <taxon>Araneomorphae</taxon>
        <taxon>Entelegynae</taxon>
        <taxon>Araneoidea</taxon>
        <taxon>Araneidae</taxon>
        <taxon>Larinioides</taxon>
    </lineage>
</organism>
<protein>
    <submittedName>
        <fullName evidence="2">Uncharacterized protein</fullName>
    </submittedName>
</protein>
<reference evidence="2 3" key="1">
    <citation type="submission" date="2024-04" db="EMBL/GenBank/DDBJ databases">
        <authorList>
            <person name="Rising A."/>
            <person name="Reimegard J."/>
            <person name="Sonavane S."/>
            <person name="Akerstrom W."/>
            <person name="Nylinder S."/>
            <person name="Hedman E."/>
            <person name="Kallberg Y."/>
        </authorList>
    </citation>
    <scope>NUCLEOTIDE SEQUENCE [LARGE SCALE GENOMIC DNA]</scope>
</reference>
<keyword evidence="3" id="KW-1185">Reference proteome</keyword>
<keyword evidence="1" id="KW-0472">Membrane</keyword>
<accession>A0AAV2B6R1</accession>
<dbReference type="Proteomes" id="UP001497382">
    <property type="component" value="Unassembled WGS sequence"/>
</dbReference>
<gene>
    <name evidence="2" type="ORF">LARSCL_LOCUS17360</name>
</gene>
<evidence type="ECO:0000313" key="2">
    <source>
        <dbReference type="EMBL" id="CAL1291916.1"/>
    </source>
</evidence>
<comment type="caution">
    <text evidence="2">The sequence shown here is derived from an EMBL/GenBank/DDBJ whole genome shotgun (WGS) entry which is preliminary data.</text>
</comment>
<keyword evidence="1" id="KW-0812">Transmembrane</keyword>
<sequence length="54" mass="6444">MERQFVNSGIHFHLISLRPRQAIVKHKHFFYSALFFICFIPCPHSAFAKVFYKS</sequence>
<evidence type="ECO:0000313" key="3">
    <source>
        <dbReference type="Proteomes" id="UP001497382"/>
    </source>
</evidence>
<dbReference type="EMBL" id="CAXIEN010000295">
    <property type="protein sequence ID" value="CAL1291916.1"/>
    <property type="molecule type" value="Genomic_DNA"/>
</dbReference>
<feature type="transmembrane region" description="Helical" evidence="1">
    <location>
        <begin position="29"/>
        <end position="52"/>
    </location>
</feature>
<proteinExistence type="predicted"/>
<evidence type="ECO:0000256" key="1">
    <source>
        <dbReference type="SAM" id="Phobius"/>
    </source>
</evidence>
<dbReference type="AlphaFoldDB" id="A0AAV2B6R1"/>
<name>A0AAV2B6R1_9ARAC</name>
<keyword evidence="1" id="KW-1133">Transmembrane helix</keyword>